<gene>
    <name evidence="1" type="ORF">SanaruYs_21420</name>
</gene>
<accession>A0A401UAI1</accession>
<dbReference type="EMBL" id="BHXQ01000003">
    <property type="protein sequence ID" value="GCC51913.1"/>
    <property type="molecule type" value="Genomic_DNA"/>
</dbReference>
<dbReference type="NCBIfam" id="TIGR04282">
    <property type="entry name" value="glyco_like_cofC"/>
    <property type="match status" value="1"/>
</dbReference>
<reference evidence="1 2" key="1">
    <citation type="submission" date="2018-11" db="EMBL/GenBank/DDBJ databases">
        <title>Chryseotalea sanarue gen. nov., sp., nov., a member of the family Cytophagaceae, isolated from a brackish lake in Hamamatsu Japan.</title>
        <authorList>
            <person name="Maejima Y."/>
            <person name="Iino T."/>
            <person name="Muraguchi Y."/>
            <person name="Fukuda K."/>
            <person name="Ohkuma M."/>
            <person name="Moriuchi R."/>
            <person name="Dohra H."/>
            <person name="Kimbara K."/>
            <person name="Shintani M."/>
        </authorList>
    </citation>
    <scope>NUCLEOTIDE SEQUENCE [LARGE SCALE GENOMIC DNA]</scope>
    <source>
        <strain evidence="1 2">Ys</strain>
    </source>
</reference>
<sequence length="198" mass="22189">MTVNSNLLLIFYRNPKLGKVKTRLASTLGNEKALSIYLKLAAHTLNITEGLKADKVVFYSDTVENQDHWLNEKFKKAPQAGKDLGERMLNAFQYGFDQGYNHICIIGTDCLELNTSIIESAFEALDQQDVVIGPAKDGGYYLLGMKKAHSDFFSNKNWSTQTVMHDTLLDTLHLKASVHLLPLLSDVDVEEDLKGQLL</sequence>
<protein>
    <submittedName>
        <fullName evidence="1">Glycosyltransferase</fullName>
    </submittedName>
</protein>
<dbReference type="AlphaFoldDB" id="A0A401UAI1"/>
<evidence type="ECO:0000313" key="2">
    <source>
        <dbReference type="Proteomes" id="UP000288227"/>
    </source>
</evidence>
<dbReference type="PANTHER" id="PTHR36529">
    <property type="entry name" value="SLL1095 PROTEIN"/>
    <property type="match status" value="1"/>
</dbReference>
<proteinExistence type="predicted"/>
<keyword evidence="1" id="KW-0808">Transferase</keyword>
<dbReference type="InterPro" id="IPR029044">
    <property type="entry name" value="Nucleotide-diphossugar_trans"/>
</dbReference>
<keyword evidence="2" id="KW-1185">Reference proteome</keyword>
<dbReference type="GO" id="GO:0016740">
    <property type="term" value="F:transferase activity"/>
    <property type="evidence" value="ECO:0007669"/>
    <property type="project" value="UniProtKB-KW"/>
</dbReference>
<dbReference type="Proteomes" id="UP000288227">
    <property type="component" value="Unassembled WGS sequence"/>
</dbReference>
<evidence type="ECO:0000313" key="1">
    <source>
        <dbReference type="EMBL" id="GCC51913.1"/>
    </source>
</evidence>
<name>A0A401UAI1_9BACT</name>
<comment type="caution">
    <text evidence="1">The sequence shown here is derived from an EMBL/GenBank/DDBJ whole genome shotgun (WGS) entry which is preliminary data.</text>
</comment>
<dbReference type="InterPro" id="IPR018641">
    <property type="entry name" value="Trfase_1_rSAM/seldom-assoc"/>
</dbReference>
<dbReference type="Gene3D" id="3.90.550.10">
    <property type="entry name" value="Spore Coat Polysaccharide Biosynthesis Protein SpsA, Chain A"/>
    <property type="match status" value="1"/>
</dbReference>
<dbReference type="PANTHER" id="PTHR36529:SF1">
    <property type="entry name" value="GLYCOSYLTRANSFERASE"/>
    <property type="match status" value="1"/>
</dbReference>
<organism evidence="1 2">
    <name type="scientific">Chryseotalea sanaruensis</name>
    <dbReference type="NCBI Taxonomy" id="2482724"/>
    <lineage>
        <taxon>Bacteria</taxon>
        <taxon>Pseudomonadati</taxon>
        <taxon>Bacteroidota</taxon>
        <taxon>Cytophagia</taxon>
        <taxon>Cytophagales</taxon>
        <taxon>Chryseotaleaceae</taxon>
        <taxon>Chryseotalea</taxon>
    </lineage>
</organism>
<dbReference type="Pfam" id="PF09837">
    <property type="entry name" value="DUF2064"/>
    <property type="match status" value="1"/>
</dbReference>
<dbReference type="RefSeq" id="WP_174842768.1">
    <property type="nucleotide sequence ID" value="NZ_BHXQ01000003.1"/>
</dbReference>
<dbReference type="SUPFAM" id="SSF53448">
    <property type="entry name" value="Nucleotide-diphospho-sugar transferases"/>
    <property type="match status" value="1"/>
</dbReference>